<dbReference type="Gene3D" id="3.40.50.11440">
    <property type="match status" value="1"/>
</dbReference>
<dbReference type="InterPro" id="IPR048520">
    <property type="entry name" value="LarA_C"/>
</dbReference>
<evidence type="ECO:0000259" key="1">
    <source>
        <dbReference type="Pfam" id="PF21113"/>
    </source>
</evidence>
<dbReference type="EMBL" id="BARV01020944">
    <property type="protein sequence ID" value="GAI18959.1"/>
    <property type="molecule type" value="Genomic_DNA"/>
</dbReference>
<dbReference type="InterPro" id="IPR043166">
    <property type="entry name" value="LarA-like_C"/>
</dbReference>
<dbReference type="Pfam" id="PF21113">
    <property type="entry name" value="LarA_C"/>
    <property type="match status" value="1"/>
</dbReference>
<organism evidence="2">
    <name type="scientific">marine sediment metagenome</name>
    <dbReference type="NCBI Taxonomy" id="412755"/>
    <lineage>
        <taxon>unclassified sequences</taxon>
        <taxon>metagenomes</taxon>
        <taxon>ecological metagenomes</taxon>
    </lineage>
</organism>
<dbReference type="Gene3D" id="3.90.226.30">
    <property type="match status" value="1"/>
</dbReference>
<dbReference type="AlphaFoldDB" id="X1NJW7"/>
<feature type="non-terminal residue" evidence="2">
    <location>
        <position position="1"/>
    </location>
</feature>
<accession>X1NJW7</accession>
<protein>
    <recommendedName>
        <fullName evidence="1">Lactate racemase C-terminal domain-containing protein</fullName>
    </recommendedName>
</protein>
<sequence>VHEDMEDAIQTVKDKEIFAIMTVLDRNEMIYATTAGNITESLKAAIDKAHQVFSVEIKEKADIVVAVAPYPMDIDLYQSQKALDNGKLALNDNGILILVSKCRMGVGPETFVKLLSSCHTPQETLDKIDKEYKLGYHKAAKMAEIARWAKMWAVTTLDDELLKSIFINPIHSLQEAIDAAIAEKGEEKILFLMNASLTVPKTRRKLIYRRKKFIYTGTWGEEFSPDSLEIDLSEEIKSPLAYISAPEI</sequence>
<reference evidence="2" key="1">
    <citation type="journal article" date="2014" name="Front. Microbiol.">
        <title>High frequency of phylogenetically diverse reductive dehalogenase-homologous genes in deep subseafloor sedimentary metagenomes.</title>
        <authorList>
            <person name="Kawai M."/>
            <person name="Futagami T."/>
            <person name="Toyoda A."/>
            <person name="Takaki Y."/>
            <person name="Nishi S."/>
            <person name="Hori S."/>
            <person name="Arai W."/>
            <person name="Tsubouchi T."/>
            <person name="Morono Y."/>
            <person name="Uchiyama I."/>
            <person name="Ito T."/>
            <person name="Fujiyama A."/>
            <person name="Inagaki F."/>
            <person name="Takami H."/>
        </authorList>
    </citation>
    <scope>NUCLEOTIDE SEQUENCE</scope>
    <source>
        <strain evidence="2">Expedition CK06-06</strain>
    </source>
</reference>
<evidence type="ECO:0000313" key="2">
    <source>
        <dbReference type="EMBL" id="GAI18959.1"/>
    </source>
</evidence>
<dbReference type="InterPro" id="IPR048068">
    <property type="entry name" value="LarA-like"/>
</dbReference>
<name>X1NJW7_9ZZZZ</name>
<proteinExistence type="predicted"/>
<gene>
    <name evidence="2" type="ORF">S06H3_34824</name>
</gene>
<comment type="caution">
    <text evidence="2">The sequence shown here is derived from an EMBL/GenBank/DDBJ whole genome shotgun (WGS) entry which is preliminary data.</text>
</comment>
<dbReference type="PANTHER" id="PTHR33171:SF17">
    <property type="entry name" value="LARA-LIKE N-TERMINAL DOMAIN-CONTAINING PROTEIN"/>
    <property type="match status" value="1"/>
</dbReference>
<feature type="domain" description="Lactate racemase C-terminal" evidence="1">
    <location>
        <begin position="59"/>
        <end position="191"/>
    </location>
</feature>
<dbReference type="PANTHER" id="PTHR33171">
    <property type="entry name" value="LAR_N DOMAIN-CONTAINING PROTEIN"/>
    <property type="match status" value="1"/>
</dbReference>